<keyword evidence="10 15" id="KW-0812">Transmembrane</keyword>
<evidence type="ECO:0000256" key="3">
    <source>
        <dbReference type="ARBA" id="ARBA00005186"/>
    </source>
</evidence>
<evidence type="ECO:0000256" key="2">
    <source>
        <dbReference type="ARBA" id="ARBA00004377"/>
    </source>
</evidence>
<evidence type="ECO:0000256" key="9">
    <source>
        <dbReference type="ARBA" id="ARBA00022636"/>
    </source>
</evidence>
<evidence type="ECO:0000256" key="1">
    <source>
        <dbReference type="ARBA" id="ARBA00002057"/>
    </source>
</evidence>
<comment type="subcellular location">
    <subcellularLocation>
        <location evidence="2">Cell inner membrane</location>
        <topology evidence="2">Single-pass membrane protein</topology>
    </subcellularLocation>
</comment>
<keyword evidence="12 15" id="KW-1133">Transmembrane helix</keyword>
<keyword evidence="9 15" id="KW-0973">c-di-GMP</keyword>
<evidence type="ECO:0000256" key="13">
    <source>
        <dbReference type="ARBA" id="ARBA00023136"/>
    </source>
</evidence>
<evidence type="ECO:0000256" key="11">
    <source>
        <dbReference type="ARBA" id="ARBA00022916"/>
    </source>
</evidence>
<dbReference type="InterPro" id="IPR003920">
    <property type="entry name" value="Cell_synth_B"/>
</dbReference>
<keyword evidence="7 15" id="KW-1003">Cell membrane</keyword>
<keyword evidence="11 15" id="KW-0135">Cellulose biosynthesis</keyword>
<comment type="function">
    <text evidence="1 15">Binds the cellulose synthase activator, bis-(3'-5') cyclic diguanylic acid (c-di-GMP).</text>
</comment>
<dbReference type="Gene3D" id="2.60.120.260">
    <property type="entry name" value="Galactose-binding domain-like"/>
    <property type="match status" value="2"/>
</dbReference>
<gene>
    <name evidence="16" type="ORF">SAMN06265795_10752</name>
</gene>
<evidence type="ECO:0000256" key="12">
    <source>
        <dbReference type="ARBA" id="ARBA00022989"/>
    </source>
</evidence>
<evidence type="ECO:0000256" key="8">
    <source>
        <dbReference type="ARBA" id="ARBA00022519"/>
    </source>
</evidence>
<dbReference type="PANTHER" id="PTHR39083">
    <property type="entry name" value="CYCLIC DI-GMP-BINDING PROTEIN"/>
    <property type="match status" value="1"/>
</dbReference>
<dbReference type="AlphaFoldDB" id="A0A239HMV3"/>
<dbReference type="PANTHER" id="PTHR39083:SF1">
    <property type="entry name" value="CYCLIC DI-GMP-BINDING PROTEIN"/>
    <property type="match status" value="1"/>
</dbReference>
<evidence type="ECO:0000313" key="16">
    <source>
        <dbReference type="EMBL" id="SNS82173.1"/>
    </source>
</evidence>
<organism evidence="16 17">
    <name type="scientific">Noviherbaspirillum humi</name>
    <dbReference type="NCBI Taxonomy" id="1688639"/>
    <lineage>
        <taxon>Bacteria</taxon>
        <taxon>Pseudomonadati</taxon>
        <taxon>Pseudomonadota</taxon>
        <taxon>Betaproteobacteria</taxon>
        <taxon>Burkholderiales</taxon>
        <taxon>Oxalobacteraceae</taxon>
        <taxon>Noviherbaspirillum</taxon>
    </lineage>
</organism>
<dbReference type="NCBIfam" id="NF008323">
    <property type="entry name" value="PRK11114.1-1"/>
    <property type="match status" value="1"/>
</dbReference>
<sequence length="712" mass="77992">MQRAYAFPGLERESALRLVTAEGSPALKFSMRADEVPRKMTLRLRLQFSPALIPGQSHIRILLNDETVASVPVTAQNVGRQFTQDVELDPTLLKDFNRLALDFIGHYTAECEDPLHSSLWADLHRGSELRLVLNRITTANDLATLPRPFFSLRESERLTLPFVFAPQPDLASLRAAGITASWFGKLAAWRGARFPVRFGDLPKGHAVVFATNSSRPGFLGGEAAFDGPALSIRSNPADGISKLLLISGRDGNDLAVAAEALTLGTAVLSGEHVRVTPGHRRAPREIYDAPNWVRQDRPMKFGELIDSPQQLQARGHMPEPVSISFRVPPDLFTWRSRGVPMNLKVRYTPPAPRTDAMLDMRINGEQFQSVLLRATGQGGESARVVLPMLDAALFGENTEVMIPAFKLGTRNQLDYGFAFRYYKPGPCRDVQIDNARAMIDPDSTVDFSGFRHFAELPHLGFFATAGYPFSRYADLSNTAIVLPDQIRTEDVEVMLFLLGRMGDSTGYPATHVTVVKAGDEKELLDRDLLIIGPSDHPLLRKWQKYLPAVLSGPGQRVAKPSSGYTVLDRANAWLGNDAIAPAAAAAQKHLRGNGPLAALMQFESPLARGHSVVAVTAVEQGDLAGIVDSLANDGIADTLHGSVALFHGGQTESLVAGPTYTVGSLPIWDFIWFHFADHPVLLALMSVLAVLVFAFALWRSLRLLADKRLRGE</sequence>
<evidence type="ECO:0000313" key="17">
    <source>
        <dbReference type="Proteomes" id="UP000198284"/>
    </source>
</evidence>
<keyword evidence="13 15" id="KW-0472">Membrane</keyword>
<dbReference type="GO" id="GO:0030244">
    <property type="term" value="P:cellulose biosynthetic process"/>
    <property type="evidence" value="ECO:0007669"/>
    <property type="project" value="UniProtKB-KW"/>
</dbReference>
<comment type="subunit">
    <text evidence="5 15">Tightly associated with the cellulose synthase catalytic subunit.</text>
</comment>
<dbReference type="GO" id="GO:0005886">
    <property type="term" value="C:plasma membrane"/>
    <property type="evidence" value="ECO:0007669"/>
    <property type="project" value="UniProtKB-SubCell"/>
</dbReference>
<reference evidence="16 17" key="1">
    <citation type="submission" date="2017-06" db="EMBL/GenBank/DDBJ databases">
        <authorList>
            <person name="Kim H.J."/>
            <person name="Triplett B.A."/>
        </authorList>
    </citation>
    <scope>NUCLEOTIDE SEQUENCE [LARGE SCALE GENOMIC DNA]</scope>
    <source>
        <strain evidence="16 17">U15</strain>
    </source>
</reference>
<dbReference type="InterPro" id="IPR018513">
    <property type="entry name" value="Cell_synthase_bac"/>
</dbReference>
<dbReference type="UniPathway" id="UPA00694"/>
<keyword evidence="17" id="KW-1185">Reference proteome</keyword>
<evidence type="ECO:0000256" key="6">
    <source>
        <dbReference type="ARBA" id="ARBA00021844"/>
    </source>
</evidence>
<proteinExistence type="inferred from homology"/>
<dbReference type="EMBL" id="FZOT01000007">
    <property type="protein sequence ID" value="SNS82173.1"/>
    <property type="molecule type" value="Genomic_DNA"/>
</dbReference>
<evidence type="ECO:0000256" key="5">
    <source>
        <dbReference type="ARBA" id="ARBA00011437"/>
    </source>
</evidence>
<accession>A0A239HMV3</accession>
<name>A0A239HMV3_9BURK</name>
<protein>
    <recommendedName>
        <fullName evidence="6 15">Cyclic di-GMP-binding protein</fullName>
    </recommendedName>
    <alternativeName>
        <fullName evidence="14 15">Cellulose synthase regulatory subunit</fullName>
    </alternativeName>
</protein>
<evidence type="ECO:0000256" key="14">
    <source>
        <dbReference type="ARBA" id="ARBA00033444"/>
    </source>
</evidence>
<dbReference type="Proteomes" id="UP000198284">
    <property type="component" value="Unassembled WGS sequence"/>
</dbReference>
<evidence type="ECO:0000256" key="4">
    <source>
        <dbReference type="ARBA" id="ARBA00010714"/>
    </source>
</evidence>
<comment type="pathway">
    <text evidence="3 15">Glycan metabolism; bacterial cellulose biosynthesis.</text>
</comment>
<feature type="transmembrane region" description="Helical" evidence="15">
    <location>
        <begin position="680"/>
        <end position="698"/>
    </location>
</feature>
<evidence type="ECO:0000256" key="7">
    <source>
        <dbReference type="ARBA" id="ARBA00022475"/>
    </source>
</evidence>
<dbReference type="Pfam" id="PF03170">
    <property type="entry name" value="BcsB"/>
    <property type="match status" value="1"/>
</dbReference>
<evidence type="ECO:0000256" key="15">
    <source>
        <dbReference type="RuleBase" id="RU365021"/>
    </source>
</evidence>
<comment type="similarity">
    <text evidence="4 15">Belongs to the AcsB/BcsB family.</text>
</comment>
<keyword evidence="8 15" id="KW-0997">Cell inner membrane</keyword>
<dbReference type="GO" id="GO:0006011">
    <property type="term" value="P:UDP-alpha-D-glucose metabolic process"/>
    <property type="evidence" value="ECO:0007669"/>
    <property type="project" value="InterPro"/>
</dbReference>
<dbReference type="PRINTS" id="PR01440">
    <property type="entry name" value="CELLSNTHASEB"/>
</dbReference>
<evidence type="ECO:0000256" key="10">
    <source>
        <dbReference type="ARBA" id="ARBA00022692"/>
    </source>
</evidence>